<dbReference type="HOGENOM" id="CLU_1483626_0_0_1"/>
<gene>
    <name evidence="1" type="ORF">LOTGIDRAFT_159741</name>
</gene>
<reference evidence="1 2" key="1">
    <citation type="journal article" date="2013" name="Nature">
        <title>Insights into bilaterian evolution from three spiralian genomes.</title>
        <authorList>
            <person name="Simakov O."/>
            <person name="Marletaz F."/>
            <person name="Cho S.J."/>
            <person name="Edsinger-Gonzales E."/>
            <person name="Havlak P."/>
            <person name="Hellsten U."/>
            <person name="Kuo D.H."/>
            <person name="Larsson T."/>
            <person name="Lv J."/>
            <person name="Arendt D."/>
            <person name="Savage R."/>
            <person name="Osoegawa K."/>
            <person name="de Jong P."/>
            <person name="Grimwood J."/>
            <person name="Chapman J.A."/>
            <person name="Shapiro H."/>
            <person name="Aerts A."/>
            <person name="Otillar R.P."/>
            <person name="Terry A.Y."/>
            <person name="Boore J.L."/>
            <person name="Grigoriev I.V."/>
            <person name="Lindberg D.R."/>
            <person name="Seaver E.C."/>
            <person name="Weisblat D.A."/>
            <person name="Putnam N.H."/>
            <person name="Rokhsar D.S."/>
        </authorList>
    </citation>
    <scope>NUCLEOTIDE SEQUENCE [LARGE SCALE GENOMIC DNA]</scope>
</reference>
<dbReference type="CTD" id="20238141"/>
<dbReference type="GeneID" id="20238141"/>
<protein>
    <submittedName>
        <fullName evidence="1">Uncharacterized protein</fullName>
    </submittedName>
</protein>
<dbReference type="KEGG" id="lgi:LOTGIDRAFT_159741"/>
<organism evidence="1 2">
    <name type="scientific">Lottia gigantea</name>
    <name type="common">Giant owl limpet</name>
    <dbReference type="NCBI Taxonomy" id="225164"/>
    <lineage>
        <taxon>Eukaryota</taxon>
        <taxon>Metazoa</taxon>
        <taxon>Spiralia</taxon>
        <taxon>Lophotrochozoa</taxon>
        <taxon>Mollusca</taxon>
        <taxon>Gastropoda</taxon>
        <taxon>Patellogastropoda</taxon>
        <taxon>Lottioidea</taxon>
        <taxon>Lottiidae</taxon>
        <taxon>Lottia</taxon>
    </lineage>
</organism>
<sequence length="182" mass="20015">MAAESISGIFLPNSKISSSYLPTIPPKVPNTVQAYPRYIKDAPYTALSGVIVDGRVPPKLVYLSGKSLGNKYLINMMSVVNHLVISNKYDVRGKSLGNRNLINMMSVVNHLVISNNYDVCGKSFSNRNIIDILSVVNHLVISNKYDVCSNHLAISNKYDVCGKSLGNRNLIDMMSVVNHLAM</sequence>
<keyword evidence="2" id="KW-1185">Reference proteome</keyword>
<dbReference type="RefSeq" id="XP_009052480.1">
    <property type="nucleotide sequence ID" value="XM_009054232.1"/>
</dbReference>
<evidence type="ECO:0000313" key="1">
    <source>
        <dbReference type="EMBL" id="ESO96996.1"/>
    </source>
</evidence>
<proteinExistence type="predicted"/>
<dbReference type="Proteomes" id="UP000030746">
    <property type="component" value="Unassembled WGS sequence"/>
</dbReference>
<accession>V4ATE2</accession>
<name>V4ATE2_LOTGI</name>
<dbReference type="AlphaFoldDB" id="V4ATE2"/>
<evidence type="ECO:0000313" key="2">
    <source>
        <dbReference type="Proteomes" id="UP000030746"/>
    </source>
</evidence>
<dbReference type="EMBL" id="KB201362">
    <property type="protein sequence ID" value="ESO96996.1"/>
    <property type="molecule type" value="Genomic_DNA"/>
</dbReference>